<evidence type="ECO:0000256" key="3">
    <source>
        <dbReference type="ARBA" id="ARBA00022737"/>
    </source>
</evidence>
<dbReference type="Pfam" id="PF13855">
    <property type="entry name" value="LRR_8"/>
    <property type="match status" value="3"/>
</dbReference>
<dbReference type="STRING" id="7375.A0A0L0BRR2"/>
<proteinExistence type="predicted"/>
<sequence>MRLTTKRKTEIKTKPINKLTEATQDKEEEEQQQTTTSSIIMPIDLECQQRLTAGRSDCSKPQLNTCHKTRSNLKMTNLSSLKQKPYTSLQKPTTTTTTSATTLTWLVALLAVIACLCSKVPLANALANCPNGCQCDDDTLVVKCGEGTLDVLPIALNPSIQRLIIKNNKIKTIDSSIQFYAELTFLDLSYNDLVTIPQRTFAFQRKLQELHLNHNKIGQINNKTLSGLSAVTVLNLRGNLLAELEDLTFAPLQKVEELNLGQNRISRIGEHAFDGLKNLRVLYLDDNTLTTVPAPENFRAMPALAELYLGTNSFMSIPNKAFVDLKGLTRLDLKGAGLHNISLEAMKGLEDVRYMDLSDNRLQFIPQLALSHLERLEDLSLGQNDFEVIPTNALMGLKNLKRLEITGAQRLRRLENSAFSNNANLEYINLSANKLLSDIQENAFMGLPHLKHVILKENQILTLDEGLFPWSDLETLDLSDNPLMCDCRLLWLRSLIMTRNGSSVQIKGVTCASPPNLKAQTLQSVTPAMLGCSHSDPKQQALIGVLLVATAAAITILALSIYACRRRIRELLKGGWGNSALGRKEREYQKTFSDEDYMTRQPQIPCAMSSTAPYATTTSGYGQHAMPYMGTPNNTLQQLQVPNGASLYNGCVPLPDNPATNTTTFVNQLNQIKYMTNNTRTPSNYHSQQDMRKLSNTKNSNITSLPRHSNSCSKQQQQQQESSLTNNHIYSQPIVPNGVGSYINSTPKFNTTDRHIRLTQDHFNHNNSSGLKYPKLYSQTLDGDYLHNNSHYSLPVDHSINSADHNASPSASPTPPTPPPPALPLRNGSCNTTGRRSTLSSLNGNSLNNNNNSMAATLYKNNTLNINNNNNNHTGSLRHQYH</sequence>
<accession>A0A0L0BRR2</accession>
<feature type="region of interest" description="Disordered" evidence="4">
    <location>
        <begin position="796"/>
        <end position="848"/>
    </location>
</feature>
<evidence type="ECO:0000256" key="1">
    <source>
        <dbReference type="ARBA" id="ARBA00022614"/>
    </source>
</evidence>
<feature type="compositionally biased region" description="Polar residues" evidence="4">
    <location>
        <begin position="873"/>
        <end position="882"/>
    </location>
</feature>
<keyword evidence="5" id="KW-0812">Transmembrane</keyword>
<dbReference type="SUPFAM" id="SSF52058">
    <property type="entry name" value="L domain-like"/>
    <property type="match status" value="1"/>
</dbReference>
<dbReference type="Proteomes" id="UP000037069">
    <property type="component" value="Unassembled WGS sequence"/>
</dbReference>
<dbReference type="SMART" id="SM00082">
    <property type="entry name" value="LRRCT"/>
    <property type="match status" value="1"/>
</dbReference>
<feature type="region of interest" description="Disordered" evidence="4">
    <location>
        <begin position="863"/>
        <end position="882"/>
    </location>
</feature>
<name>A0A0L0BRR2_LUCCU</name>
<dbReference type="Gene3D" id="3.80.10.10">
    <property type="entry name" value="Ribonuclease Inhibitor"/>
    <property type="match status" value="2"/>
</dbReference>
<evidence type="ECO:0000313" key="7">
    <source>
        <dbReference type="EMBL" id="KNC22716.1"/>
    </source>
</evidence>
<keyword evidence="3" id="KW-0677">Repeat</keyword>
<reference evidence="7 8" key="1">
    <citation type="journal article" date="2015" name="Nat. Commun.">
        <title>Lucilia cuprina genome unlocks parasitic fly biology to underpin future interventions.</title>
        <authorList>
            <person name="Anstead C.A."/>
            <person name="Korhonen P.K."/>
            <person name="Young N.D."/>
            <person name="Hall R.S."/>
            <person name="Jex A.R."/>
            <person name="Murali S.C."/>
            <person name="Hughes D.S."/>
            <person name="Lee S.F."/>
            <person name="Perry T."/>
            <person name="Stroehlein A.J."/>
            <person name="Ansell B.R."/>
            <person name="Breugelmans B."/>
            <person name="Hofmann A."/>
            <person name="Qu J."/>
            <person name="Dugan S."/>
            <person name="Lee S.L."/>
            <person name="Chao H."/>
            <person name="Dinh H."/>
            <person name="Han Y."/>
            <person name="Doddapaneni H.V."/>
            <person name="Worley K.C."/>
            <person name="Muzny D.M."/>
            <person name="Ioannidis P."/>
            <person name="Waterhouse R.M."/>
            <person name="Zdobnov E.M."/>
            <person name="James P.J."/>
            <person name="Bagnall N.H."/>
            <person name="Kotze A.C."/>
            <person name="Gibbs R.A."/>
            <person name="Richards S."/>
            <person name="Batterham P."/>
            <person name="Gasser R.B."/>
        </authorList>
    </citation>
    <scope>NUCLEOTIDE SEQUENCE [LARGE SCALE GENOMIC DNA]</scope>
    <source>
        <strain evidence="7 8">LS</strain>
        <tissue evidence="7">Full body</tissue>
    </source>
</reference>
<protein>
    <recommendedName>
        <fullName evidence="6">LRRCT domain-containing protein</fullName>
    </recommendedName>
</protein>
<keyword evidence="1" id="KW-0433">Leucine-rich repeat</keyword>
<feature type="compositionally biased region" description="Low complexity" evidence="4">
    <location>
        <begin position="863"/>
        <end position="872"/>
    </location>
</feature>
<feature type="transmembrane region" description="Helical" evidence="5">
    <location>
        <begin position="541"/>
        <end position="564"/>
    </location>
</feature>
<feature type="compositionally biased region" description="Pro residues" evidence="4">
    <location>
        <begin position="812"/>
        <end position="823"/>
    </location>
</feature>
<dbReference type="FunFam" id="3.80.10.10:FF:000611">
    <property type="entry name" value="Capricious, isoform E"/>
    <property type="match status" value="1"/>
</dbReference>
<dbReference type="PANTHER" id="PTHR24369:SF210">
    <property type="entry name" value="CHAOPTIN-RELATED"/>
    <property type="match status" value="1"/>
</dbReference>
<feature type="compositionally biased region" description="Polar residues" evidence="4">
    <location>
        <begin position="677"/>
        <end position="714"/>
    </location>
</feature>
<feature type="domain" description="LRRCT" evidence="6">
    <location>
        <begin position="481"/>
        <end position="533"/>
    </location>
</feature>
<dbReference type="PROSITE" id="PS51450">
    <property type="entry name" value="LRR"/>
    <property type="match status" value="2"/>
</dbReference>
<evidence type="ECO:0000256" key="5">
    <source>
        <dbReference type="SAM" id="Phobius"/>
    </source>
</evidence>
<keyword evidence="5" id="KW-1133">Transmembrane helix</keyword>
<dbReference type="InterPro" id="IPR001611">
    <property type="entry name" value="Leu-rich_rpt"/>
</dbReference>
<keyword evidence="5" id="KW-0472">Membrane</keyword>
<evidence type="ECO:0000256" key="2">
    <source>
        <dbReference type="ARBA" id="ARBA00022729"/>
    </source>
</evidence>
<comment type="caution">
    <text evidence="7">The sequence shown here is derived from an EMBL/GenBank/DDBJ whole genome shotgun (WGS) entry which is preliminary data.</text>
</comment>
<keyword evidence="2" id="KW-0732">Signal</keyword>
<dbReference type="InterPro" id="IPR003591">
    <property type="entry name" value="Leu-rich_rpt_typical-subtyp"/>
</dbReference>
<feature type="region of interest" description="Disordered" evidence="4">
    <location>
        <begin position="677"/>
        <end position="724"/>
    </location>
</feature>
<dbReference type="PANTHER" id="PTHR24369">
    <property type="entry name" value="ANTIGEN BSP, PUTATIVE-RELATED"/>
    <property type="match status" value="1"/>
</dbReference>
<keyword evidence="8" id="KW-1185">Reference proteome</keyword>
<evidence type="ECO:0000313" key="8">
    <source>
        <dbReference type="Proteomes" id="UP000037069"/>
    </source>
</evidence>
<dbReference type="EMBL" id="JRES01001456">
    <property type="protein sequence ID" value="KNC22716.1"/>
    <property type="molecule type" value="Genomic_DNA"/>
</dbReference>
<organism evidence="7 8">
    <name type="scientific">Lucilia cuprina</name>
    <name type="common">Green bottle fly</name>
    <name type="synonym">Australian sheep blowfly</name>
    <dbReference type="NCBI Taxonomy" id="7375"/>
    <lineage>
        <taxon>Eukaryota</taxon>
        <taxon>Metazoa</taxon>
        <taxon>Ecdysozoa</taxon>
        <taxon>Arthropoda</taxon>
        <taxon>Hexapoda</taxon>
        <taxon>Insecta</taxon>
        <taxon>Pterygota</taxon>
        <taxon>Neoptera</taxon>
        <taxon>Endopterygota</taxon>
        <taxon>Diptera</taxon>
        <taxon>Brachycera</taxon>
        <taxon>Muscomorpha</taxon>
        <taxon>Oestroidea</taxon>
        <taxon>Calliphoridae</taxon>
        <taxon>Luciliinae</taxon>
        <taxon>Lucilia</taxon>
    </lineage>
</organism>
<evidence type="ECO:0000259" key="6">
    <source>
        <dbReference type="SMART" id="SM00082"/>
    </source>
</evidence>
<dbReference type="InterPro" id="IPR050541">
    <property type="entry name" value="LRR_TM_domain-containing"/>
</dbReference>
<gene>
    <name evidence="7" type="ORF">FF38_08830</name>
</gene>
<feature type="compositionally biased region" description="Polar residues" evidence="4">
    <location>
        <begin position="828"/>
        <end position="838"/>
    </location>
</feature>
<dbReference type="SMART" id="SM00369">
    <property type="entry name" value="LRR_TYP"/>
    <property type="match status" value="11"/>
</dbReference>
<feature type="compositionally biased region" description="Low complexity" evidence="4">
    <location>
        <begin position="839"/>
        <end position="848"/>
    </location>
</feature>
<dbReference type="InterPro" id="IPR032675">
    <property type="entry name" value="LRR_dom_sf"/>
</dbReference>
<dbReference type="OrthoDB" id="1055097at2759"/>
<dbReference type="InterPro" id="IPR000483">
    <property type="entry name" value="Cys-rich_flank_reg_C"/>
</dbReference>
<feature type="region of interest" description="Disordered" evidence="4">
    <location>
        <begin position="1"/>
        <end position="36"/>
    </location>
</feature>
<evidence type="ECO:0000256" key="4">
    <source>
        <dbReference type="SAM" id="MobiDB-lite"/>
    </source>
</evidence>
<dbReference type="GO" id="GO:0005886">
    <property type="term" value="C:plasma membrane"/>
    <property type="evidence" value="ECO:0007669"/>
    <property type="project" value="TreeGrafter"/>
</dbReference>
<dbReference type="AlphaFoldDB" id="A0A0L0BRR2"/>